<reference evidence="2 3" key="1">
    <citation type="submission" date="2019-01" db="EMBL/GenBank/DDBJ databases">
        <title>Mucilaginibacter antarcticum sp. nov., isolated from antarctic soil.</title>
        <authorList>
            <person name="Yan Y.-Q."/>
            <person name="Du Z.-J."/>
        </authorList>
    </citation>
    <scope>NUCLEOTIDE SEQUENCE [LARGE SCALE GENOMIC DNA]</scope>
    <source>
        <strain evidence="2 3">F01003</strain>
    </source>
</reference>
<dbReference type="OrthoDB" id="7391526at2"/>
<organism evidence="2 3">
    <name type="scientific">Mucilaginibacter gilvus</name>
    <dbReference type="NCBI Taxonomy" id="2305909"/>
    <lineage>
        <taxon>Bacteria</taxon>
        <taxon>Pseudomonadati</taxon>
        <taxon>Bacteroidota</taxon>
        <taxon>Sphingobacteriia</taxon>
        <taxon>Sphingobacteriales</taxon>
        <taxon>Sphingobacteriaceae</taxon>
        <taxon>Mucilaginibacter</taxon>
    </lineage>
</organism>
<dbReference type="InterPro" id="IPR043729">
    <property type="entry name" value="DUF5672"/>
</dbReference>
<name>A0A3S3UQ46_9SPHI</name>
<sequence length="283" mass="32314">MASTKMCVIIPVHQPVISADEAISLLACKTHLSEYDCLLIYPEGMDTSAYTTAHAGLLMHPVDRDWLSSIEKYNKMKVSISFYQLFAKYEYMLTYELDAYIFHNNFDKAGAFAFDYIGAPFFEGYWAAAPGAAFMQGGNSGFSVRNIQSCIKALASLKKYRPHWVLYKALLSYSSRVRNKLNKWTNDKYEVFITGRFAFAFADFHLNEDVIWSEVIPQLVPSFTIADPLNALRFSFEYNLEDSLRLTEGRLPLGCHAWAKHLGFWSKYIDTTSITKKGRTNEV</sequence>
<accession>A0A3S3UQ46</accession>
<evidence type="ECO:0000259" key="1">
    <source>
        <dbReference type="Pfam" id="PF18922"/>
    </source>
</evidence>
<evidence type="ECO:0000313" key="2">
    <source>
        <dbReference type="EMBL" id="RWY48081.1"/>
    </source>
</evidence>
<dbReference type="Pfam" id="PF18922">
    <property type="entry name" value="DUF5672"/>
    <property type="match status" value="1"/>
</dbReference>
<feature type="domain" description="DUF5672" evidence="1">
    <location>
        <begin position="60"/>
        <end position="256"/>
    </location>
</feature>
<dbReference type="EMBL" id="SBIW01000012">
    <property type="protein sequence ID" value="RWY48081.1"/>
    <property type="molecule type" value="Genomic_DNA"/>
</dbReference>
<dbReference type="Proteomes" id="UP000286701">
    <property type="component" value="Unassembled WGS sequence"/>
</dbReference>
<protein>
    <recommendedName>
        <fullName evidence="1">DUF5672 domain-containing protein</fullName>
    </recommendedName>
</protein>
<dbReference type="RefSeq" id="WP_128535974.1">
    <property type="nucleotide sequence ID" value="NZ_SBIW01000012.1"/>
</dbReference>
<keyword evidence="3" id="KW-1185">Reference proteome</keyword>
<proteinExistence type="predicted"/>
<evidence type="ECO:0000313" key="3">
    <source>
        <dbReference type="Proteomes" id="UP000286701"/>
    </source>
</evidence>
<dbReference type="AlphaFoldDB" id="A0A3S3UQ46"/>
<comment type="caution">
    <text evidence="2">The sequence shown here is derived from an EMBL/GenBank/DDBJ whole genome shotgun (WGS) entry which is preliminary data.</text>
</comment>
<gene>
    <name evidence="2" type="ORF">EPL05_21105</name>
</gene>